<dbReference type="InterPro" id="IPR005119">
    <property type="entry name" value="LysR_subst-bd"/>
</dbReference>
<dbReference type="RefSeq" id="WP_184098725.1">
    <property type="nucleotide sequence ID" value="NZ_JACHHN010000002.1"/>
</dbReference>
<keyword evidence="2" id="KW-0805">Transcription regulation</keyword>
<comment type="caution">
    <text evidence="6">The sequence shown here is derived from an EMBL/GenBank/DDBJ whole genome shotgun (WGS) entry which is preliminary data.</text>
</comment>
<dbReference type="GO" id="GO:0005829">
    <property type="term" value="C:cytosol"/>
    <property type="evidence" value="ECO:0007669"/>
    <property type="project" value="TreeGrafter"/>
</dbReference>
<proteinExistence type="inferred from homology"/>
<dbReference type="CDD" id="cd08440">
    <property type="entry name" value="PBP2_LTTR_like_4"/>
    <property type="match status" value="1"/>
</dbReference>
<evidence type="ECO:0000259" key="5">
    <source>
        <dbReference type="PROSITE" id="PS50931"/>
    </source>
</evidence>
<dbReference type="Proteomes" id="UP000543030">
    <property type="component" value="Unassembled WGS sequence"/>
</dbReference>
<accession>A0A840RCA1</accession>
<dbReference type="PANTHER" id="PTHR30419">
    <property type="entry name" value="HTH-TYPE TRANSCRIPTIONAL REGULATOR YBHD"/>
    <property type="match status" value="1"/>
</dbReference>
<name>A0A840RCA1_9NEIS</name>
<dbReference type="InterPro" id="IPR000847">
    <property type="entry name" value="LysR_HTH_N"/>
</dbReference>
<dbReference type="InterPro" id="IPR036388">
    <property type="entry name" value="WH-like_DNA-bd_sf"/>
</dbReference>
<dbReference type="InterPro" id="IPR036390">
    <property type="entry name" value="WH_DNA-bd_sf"/>
</dbReference>
<evidence type="ECO:0000313" key="7">
    <source>
        <dbReference type="Proteomes" id="UP000543030"/>
    </source>
</evidence>
<dbReference type="PRINTS" id="PR00039">
    <property type="entry name" value="HTHLYSR"/>
</dbReference>
<evidence type="ECO:0000256" key="4">
    <source>
        <dbReference type="ARBA" id="ARBA00023163"/>
    </source>
</evidence>
<feature type="domain" description="HTH lysR-type" evidence="5">
    <location>
        <begin position="3"/>
        <end position="60"/>
    </location>
</feature>
<dbReference type="Pfam" id="PF03466">
    <property type="entry name" value="LysR_substrate"/>
    <property type="match status" value="1"/>
</dbReference>
<dbReference type="InterPro" id="IPR050950">
    <property type="entry name" value="HTH-type_LysR_regulators"/>
</dbReference>
<protein>
    <submittedName>
        <fullName evidence="6">DNA-binding transcriptional LysR family regulator</fullName>
    </submittedName>
</protein>
<evidence type="ECO:0000313" key="6">
    <source>
        <dbReference type="EMBL" id="MBB5190577.1"/>
    </source>
</evidence>
<dbReference type="PANTHER" id="PTHR30419:SF30">
    <property type="entry name" value="LYSR FAMILY TRANSCRIPTIONAL REGULATOR"/>
    <property type="match status" value="1"/>
</dbReference>
<dbReference type="GO" id="GO:0003677">
    <property type="term" value="F:DNA binding"/>
    <property type="evidence" value="ECO:0007669"/>
    <property type="project" value="UniProtKB-KW"/>
</dbReference>
<reference evidence="6 7" key="1">
    <citation type="submission" date="2020-08" db="EMBL/GenBank/DDBJ databases">
        <title>Genomic Encyclopedia of Type Strains, Phase IV (KMG-IV): sequencing the most valuable type-strain genomes for metagenomic binning, comparative biology and taxonomic classification.</title>
        <authorList>
            <person name="Goeker M."/>
        </authorList>
    </citation>
    <scope>NUCLEOTIDE SEQUENCE [LARGE SCALE GENOMIC DNA]</scope>
    <source>
        <strain evidence="6 7">DSM 18233</strain>
    </source>
</reference>
<keyword evidence="4" id="KW-0804">Transcription</keyword>
<dbReference type="EMBL" id="JACHHN010000002">
    <property type="protein sequence ID" value="MBB5190577.1"/>
    <property type="molecule type" value="Genomic_DNA"/>
</dbReference>
<dbReference type="Gene3D" id="1.10.10.10">
    <property type="entry name" value="Winged helix-like DNA-binding domain superfamily/Winged helix DNA-binding domain"/>
    <property type="match status" value="1"/>
</dbReference>
<keyword evidence="3 6" id="KW-0238">DNA-binding</keyword>
<keyword evidence="7" id="KW-1185">Reference proteome</keyword>
<evidence type="ECO:0000256" key="1">
    <source>
        <dbReference type="ARBA" id="ARBA00009437"/>
    </source>
</evidence>
<dbReference type="PROSITE" id="PS50931">
    <property type="entry name" value="HTH_LYSR"/>
    <property type="match status" value="1"/>
</dbReference>
<gene>
    <name evidence="6" type="ORF">HNQ50_001299</name>
</gene>
<sequence>MNITLRQLRAFLAVANHGGFTEASRELNLTQSALSLLVKDLETEIGFKLFDRTTRRVVLSQPGAEFLPAARQIFDDLQSAVRSASDLATLEKGQVRACAPQVLACTLLAPVIAHYKAAHPKVELKLVDTLLEDMLETVAIGEADFAIGPDRKNDAHLVRTPLFQSPFAAWCRADHPLAQETRLSWAALQAWPLIIMESDFSSRLLPELQSADAQLQFTPAYTVAYVTSGLGLAGAGLGVVVAPDYVAPLAGAFNLRRLALEGPALSREISVYRRPDRSLSPAAARFLEVLDEQVKGLMVSK</sequence>
<evidence type="ECO:0000256" key="2">
    <source>
        <dbReference type="ARBA" id="ARBA00023015"/>
    </source>
</evidence>
<organism evidence="6 7">
    <name type="scientific">Silvimonas terrae</name>
    <dbReference type="NCBI Taxonomy" id="300266"/>
    <lineage>
        <taxon>Bacteria</taxon>
        <taxon>Pseudomonadati</taxon>
        <taxon>Pseudomonadota</taxon>
        <taxon>Betaproteobacteria</taxon>
        <taxon>Neisseriales</taxon>
        <taxon>Chitinibacteraceae</taxon>
        <taxon>Silvimonas</taxon>
    </lineage>
</organism>
<dbReference type="GO" id="GO:0003700">
    <property type="term" value="F:DNA-binding transcription factor activity"/>
    <property type="evidence" value="ECO:0007669"/>
    <property type="project" value="InterPro"/>
</dbReference>
<comment type="similarity">
    <text evidence="1">Belongs to the LysR transcriptional regulatory family.</text>
</comment>
<dbReference type="SUPFAM" id="SSF46785">
    <property type="entry name" value="Winged helix' DNA-binding domain"/>
    <property type="match status" value="1"/>
</dbReference>
<dbReference type="Gene3D" id="3.40.190.290">
    <property type="match status" value="1"/>
</dbReference>
<dbReference type="FunFam" id="1.10.10.10:FF:000001">
    <property type="entry name" value="LysR family transcriptional regulator"/>
    <property type="match status" value="1"/>
</dbReference>
<dbReference type="Pfam" id="PF00126">
    <property type="entry name" value="HTH_1"/>
    <property type="match status" value="1"/>
</dbReference>
<evidence type="ECO:0000256" key="3">
    <source>
        <dbReference type="ARBA" id="ARBA00023125"/>
    </source>
</evidence>
<dbReference type="AlphaFoldDB" id="A0A840RCA1"/>
<dbReference type="SUPFAM" id="SSF53850">
    <property type="entry name" value="Periplasmic binding protein-like II"/>
    <property type="match status" value="1"/>
</dbReference>